<evidence type="ECO:0000313" key="2">
    <source>
        <dbReference type="Proteomes" id="UP000031443"/>
    </source>
</evidence>
<name>M7B864_CHEMY</name>
<gene>
    <name evidence="1" type="ORF">UY3_18382</name>
</gene>
<dbReference type="AlphaFoldDB" id="M7B864"/>
<sequence length="263" mass="28514">MLLTSVRDRASKGPPQKTGRAMRLDLVGRKVGSTGDLQLRILNQQAIVSRYSYTTCAVMAKFTELLPSDSRTEFSPLVEEEKLVSWASLQATLDAADAATRVMATGIAEDPRKQAAGPPMKVEVPAAPASSLSLPDEAITGSPHPVPQDDAIAHQELLKRVVSNLGLQAEELEEPFDSLFDVLCSTAPASVALPLHKGVSKITNALWQIPSSLAPISKRAERKYFVPTKGHEYLICHLAPNSLVIEVVNHKERQRQPGATPKK</sequence>
<dbReference type="Proteomes" id="UP000031443">
    <property type="component" value="Unassembled WGS sequence"/>
</dbReference>
<evidence type="ECO:0000313" key="1">
    <source>
        <dbReference type="EMBL" id="EMP24457.1"/>
    </source>
</evidence>
<dbReference type="Gene3D" id="1.10.287.3160">
    <property type="match status" value="2"/>
</dbReference>
<protein>
    <submittedName>
        <fullName evidence="1">Uncharacterized protein</fullName>
    </submittedName>
</protein>
<accession>M7B864</accession>
<organism evidence="1 2">
    <name type="scientific">Chelonia mydas</name>
    <name type="common">Green sea-turtle</name>
    <name type="synonym">Chelonia agassizi</name>
    <dbReference type="NCBI Taxonomy" id="8469"/>
    <lineage>
        <taxon>Eukaryota</taxon>
        <taxon>Metazoa</taxon>
        <taxon>Chordata</taxon>
        <taxon>Craniata</taxon>
        <taxon>Vertebrata</taxon>
        <taxon>Euteleostomi</taxon>
        <taxon>Archelosauria</taxon>
        <taxon>Testudinata</taxon>
        <taxon>Testudines</taxon>
        <taxon>Cryptodira</taxon>
        <taxon>Durocryptodira</taxon>
        <taxon>Americhelydia</taxon>
        <taxon>Chelonioidea</taxon>
        <taxon>Cheloniidae</taxon>
        <taxon>Chelonia</taxon>
    </lineage>
</organism>
<proteinExistence type="predicted"/>
<keyword evidence="2" id="KW-1185">Reference proteome</keyword>
<reference evidence="2" key="1">
    <citation type="journal article" date="2013" name="Nat. Genet.">
        <title>The draft genomes of soft-shell turtle and green sea turtle yield insights into the development and evolution of the turtle-specific body plan.</title>
        <authorList>
            <person name="Wang Z."/>
            <person name="Pascual-Anaya J."/>
            <person name="Zadissa A."/>
            <person name="Li W."/>
            <person name="Niimura Y."/>
            <person name="Huang Z."/>
            <person name="Li C."/>
            <person name="White S."/>
            <person name="Xiong Z."/>
            <person name="Fang D."/>
            <person name="Wang B."/>
            <person name="Ming Y."/>
            <person name="Chen Y."/>
            <person name="Zheng Y."/>
            <person name="Kuraku S."/>
            <person name="Pignatelli M."/>
            <person name="Herrero J."/>
            <person name="Beal K."/>
            <person name="Nozawa M."/>
            <person name="Li Q."/>
            <person name="Wang J."/>
            <person name="Zhang H."/>
            <person name="Yu L."/>
            <person name="Shigenobu S."/>
            <person name="Wang J."/>
            <person name="Liu J."/>
            <person name="Flicek P."/>
            <person name="Searle S."/>
            <person name="Wang J."/>
            <person name="Kuratani S."/>
            <person name="Yin Y."/>
            <person name="Aken B."/>
            <person name="Zhang G."/>
            <person name="Irie N."/>
        </authorList>
    </citation>
    <scope>NUCLEOTIDE SEQUENCE [LARGE SCALE GENOMIC DNA]</scope>
</reference>
<dbReference type="EMBL" id="KB600878">
    <property type="protein sequence ID" value="EMP24457.1"/>
    <property type="molecule type" value="Genomic_DNA"/>
</dbReference>